<keyword evidence="3" id="KW-1185">Reference proteome</keyword>
<gene>
    <name evidence="2" type="ORF">D9757_010792</name>
</gene>
<feature type="chain" id="PRO_5034214750" evidence="1">
    <location>
        <begin position="16"/>
        <end position="80"/>
    </location>
</feature>
<reference evidence="2 3" key="1">
    <citation type="journal article" date="2020" name="ISME J.">
        <title>Uncovering the hidden diversity of litter-decomposition mechanisms in mushroom-forming fungi.</title>
        <authorList>
            <person name="Floudas D."/>
            <person name="Bentzer J."/>
            <person name="Ahren D."/>
            <person name="Johansson T."/>
            <person name="Persson P."/>
            <person name="Tunlid A."/>
        </authorList>
    </citation>
    <scope>NUCLEOTIDE SEQUENCE [LARGE SCALE GENOMIC DNA]</scope>
    <source>
        <strain evidence="2 3">CBS 406.79</strain>
    </source>
</reference>
<dbReference type="Proteomes" id="UP000518752">
    <property type="component" value="Unassembled WGS sequence"/>
</dbReference>
<feature type="signal peptide" evidence="1">
    <location>
        <begin position="1"/>
        <end position="15"/>
    </location>
</feature>
<keyword evidence="1" id="KW-0732">Signal</keyword>
<dbReference type="AlphaFoldDB" id="A0A8H5GU77"/>
<accession>A0A8H5GU77</accession>
<evidence type="ECO:0000313" key="2">
    <source>
        <dbReference type="EMBL" id="KAF5371084.1"/>
    </source>
</evidence>
<proteinExistence type="predicted"/>
<organism evidence="2 3">
    <name type="scientific">Collybiopsis confluens</name>
    <dbReference type="NCBI Taxonomy" id="2823264"/>
    <lineage>
        <taxon>Eukaryota</taxon>
        <taxon>Fungi</taxon>
        <taxon>Dikarya</taxon>
        <taxon>Basidiomycota</taxon>
        <taxon>Agaricomycotina</taxon>
        <taxon>Agaricomycetes</taxon>
        <taxon>Agaricomycetidae</taxon>
        <taxon>Agaricales</taxon>
        <taxon>Marasmiineae</taxon>
        <taxon>Omphalotaceae</taxon>
        <taxon>Collybiopsis</taxon>
    </lineage>
</organism>
<sequence>MGFFSVLLLLGFASSSPTSSSNTLKLILSRQTTSSNSTNSTNVVAVNLTTITSGFCGTSGACNLLVSQPPPSPSPIPIYN</sequence>
<evidence type="ECO:0000256" key="1">
    <source>
        <dbReference type="SAM" id="SignalP"/>
    </source>
</evidence>
<name>A0A8H5GU77_9AGAR</name>
<protein>
    <submittedName>
        <fullName evidence="2">Uncharacterized protein</fullName>
    </submittedName>
</protein>
<evidence type="ECO:0000313" key="3">
    <source>
        <dbReference type="Proteomes" id="UP000518752"/>
    </source>
</evidence>
<comment type="caution">
    <text evidence="2">The sequence shown here is derived from an EMBL/GenBank/DDBJ whole genome shotgun (WGS) entry which is preliminary data.</text>
</comment>
<dbReference type="EMBL" id="JAACJN010000117">
    <property type="protein sequence ID" value="KAF5371084.1"/>
    <property type="molecule type" value="Genomic_DNA"/>
</dbReference>